<comment type="caution">
    <text evidence="2">The sequence shown here is derived from an EMBL/GenBank/DDBJ whole genome shotgun (WGS) entry which is preliminary data.</text>
</comment>
<dbReference type="InterPro" id="IPR013216">
    <property type="entry name" value="Methyltransf_11"/>
</dbReference>
<dbReference type="GO" id="GO:0032259">
    <property type="term" value="P:methylation"/>
    <property type="evidence" value="ECO:0007669"/>
    <property type="project" value="UniProtKB-KW"/>
</dbReference>
<dbReference type="RefSeq" id="WP_035050786.1">
    <property type="nucleotide sequence ID" value="NZ_PEDM01000035.1"/>
</dbReference>
<dbReference type="PANTHER" id="PTHR43591">
    <property type="entry name" value="METHYLTRANSFERASE"/>
    <property type="match status" value="1"/>
</dbReference>
<keyword evidence="2" id="KW-0489">Methyltransferase</keyword>
<feature type="domain" description="Methyltransferase type 11" evidence="1">
    <location>
        <begin position="48"/>
        <end position="137"/>
    </location>
</feature>
<gene>
    <name evidence="2" type="ORF">CS060_12215</name>
</gene>
<dbReference type="PANTHER" id="PTHR43591:SF24">
    <property type="entry name" value="2-METHOXY-6-POLYPRENYL-1,4-BENZOQUINOL METHYLASE, MITOCHONDRIAL"/>
    <property type="match status" value="1"/>
</dbReference>
<name>A0A2G5RMV6_9BACL</name>
<reference evidence="2 3" key="1">
    <citation type="submission" date="2017-10" db="EMBL/GenBank/DDBJ databases">
        <title>Draft genome sequence of Anoxybacillus flavithermus KU2-6-11 from caldera Uzon (Russia:Kamchtka).</title>
        <authorList>
            <person name="Korzhuk A.V."/>
            <person name="Rozanov A.S."/>
            <person name="Bryanskaya A.V."/>
            <person name="Peltek S.E."/>
        </authorList>
    </citation>
    <scope>NUCLEOTIDE SEQUENCE [LARGE SCALE GENOMIC DNA]</scope>
    <source>
        <strain evidence="2 3">KU2-6_11</strain>
    </source>
</reference>
<dbReference type="Gene3D" id="3.40.50.150">
    <property type="entry name" value="Vaccinia Virus protein VP39"/>
    <property type="match status" value="1"/>
</dbReference>
<organism evidence="2 3">
    <name type="scientific">Anoxybacillus flavithermus</name>
    <dbReference type="NCBI Taxonomy" id="33934"/>
    <lineage>
        <taxon>Bacteria</taxon>
        <taxon>Bacillati</taxon>
        <taxon>Bacillota</taxon>
        <taxon>Bacilli</taxon>
        <taxon>Bacillales</taxon>
        <taxon>Anoxybacillaceae</taxon>
        <taxon>Anoxybacillus</taxon>
    </lineage>
</organism>
<evidence type="ECO:0000313" key="2">
    <source>
        <dbReference type="EMBL" id="PIC03991.1"/>
    </source>
</evidence>
<dbReference type="CDD" id="cd02440">
    <property type="entry name" value="AdoMet_MTases"/>
    <property type="match status" value="1"/>
</dbReference>
<protein>
    <submittedName>
        <fullName evidence="2">SAM-dependent methyltransferase</fullName>
    </submittedName>
</protein>
<dbReference type="Proteomes" id="UP000230559">
    <property type="component" value="Unassembled WGS sequence"/>
</dbReference>
<dbReference type="EMBL" id="PEDM01000035">
    <property type="protein sequence ID" value="PIC03991.1"/>
    <property type="molecule type" value="Genomic_DNA"/>
</dbReference>
<keyword evidence="2" id="KW-0808">Transferase</keyword>
<dbReference type="GO" id="GO:0008757">
    <property type="term" value="F:S-adenosylmethionine-dependent methyltransferase activity"/>
    <property type="evidence" value="ECO:0007669"/>
    <property type="project" value="InterPro"/>
</dbReference>
<accession>A0A2G5RMV6</accession>
<evidence type="ECO:0000313" key="3">
    <source>
        <dbReference type="Proteomes" id="UP000230559"/>
    </source>
</evidence>
<dbReference type="InterPro" id="IPR029063">
    <property type="entry name" value="SAM-dependent_MTases_sf"/>
</dbReference>
<dbReference type="AlphaFoldDB" id="A0A2G5RMV6"/>
<evidence type="ECO:0000259" key="1">
    <source>
        <dbReference type="Pfam" id="PF08241"/>
    </source>
</evidence>
<proteinExistence type="predicted"/>
<dbReference type="SUPFAM" id="SSF53335">
    <property type="entry name" value="S-adenosyl-L-methionine-dependent methyltransferases"/>
    <property type="match status" value="1"/>
</dbReference>
<dbReference type="Pfam" id="PF08241">
    <property type="entry name" value="Methyltransf_11"/>
    <property type="match status" value="1"/>
</dbReference>
<sequence length="201" mass="23548">MNNRWNAFIYKCWAPIYDFFFNQGAFYRARKRVFDGMEILKGSNVLFVGIGTGADLEFFPLEHIHAIGIDYSPDMLKKAKERYSSVEFKQMDAQHLLFPNQSFDIVVASLILSVVPDPHQAMAEMVRVTKRRGRIVIFDKFSDSKRSVLKRTTRPFLQLMGTDIGRSFKQLYETCQHECRIVEDEPVMLKGMYRKIIMEKR</sequence>